<proteinExistence type="predicted"/>
<keyword evidence="1" id="KW-0472">Membrane</keyword>
<dbReference type="AlphaFoldDB" id="A0A4P9C6C3"/>
<reference evidence="2 3" key="1">
    <citation type="submission" date="2018-05" db="EMBL/GenBank/DDBJ databases">
        <title>Genome comparison of Eubacterium sp.</title>
        <authorList>
            <person name="Feng Y."/>
            <person name="Sanchez-Andrea I."/>
            <person name="Stams A.J.M."/>
            <person name="De Vos W.M."/>
        </authorList>
    </citation>
    <scope>NUCLEOTIDE SEQUENCE [LARGE SCALE GENOMIC DNA]</scope>
    <source>
        <strain evidence="2 3">YI</strain>
    </source>
</reference>
<evidence type="ECO:0000256" key="1">
    <source>
        <dbReference type="SAM" id="Phobius"/>
    </source>
</evidence>
<evidence type="ECO:0000313" key="2">
    <source>
        <dbReference type="EMBL" id="QCT70854.1"/>
    </source>
</evidence>
<dbReference type="Proteomes" id="UP000218387">
    <property type="component" value="Chromosome"/>
</dbReference>
<protein>
    <submittedName>
        <fullName evidence="2">Uncharacterized protein</fullName>
    </submittedName>
</protein>
<keyword evidence="1" id="KW-1133">Transmembrane helix</keyword>
<sequence>MSAITTAACKKGAGKFKNASKRNQLLWFGFALLAYLNFNITIKILQILMKNRGIERPIYLDHLSKRKEKS</sequence>
<organism evidence="2 3">
    <name type="scientific">Eubacterium maltosivorans</name>
    <dbReference type="NCBI Taxonomy" id="2041044"/>
    <lineage>
        <taxon>Bacteria</taxon>
        <taxon>Bacillati</taxon>
        <taxon>Bacillota</taxon>
        <taxon>Clostridia</taxon>
        <taxon>Eubacteriales</taxon>
        <taxon>Eubacteriaceae</taxon>
        <taxon>Eubacterium</taxon>
    </lineage>
</organism>
<dbReference type="KEGG" id="emt:CPZ25_005760"/>
<name>A0A4P9C6C3_EUBML</name>
<keyword evidence="1" id="KW-0812">Transmembrane</keyword>
<feature type="transmembrane region" description="Helical" evidence="1">
    <location>
        <begin position="25"/>
        <end position="45"/>
    </location>
</feature>
<gene>
    <name evidence="2" type="ORF">CPZ25_005760</name>
</gene>
<dbReference type="EMBL" id="CP029487">
    <property type="protein sequence ID" value="QCT70854.1"/>
    <property type="molecule type" value="Genomic_DNA"/>
</dbReference>
<accession>A0A4P9C6C3</accession>
<evidence type="ECO:0000313" key="3">
    <source>
        <dbReference type="Proteomes" id="UP000218387"/>
    </source>
</evidence>
<keyword evidence="3" id="KW-1185">Reference proteome</keyword>